<evidence type="ECO:0000256" key="1">
    <source>
        <dbReference type="ARBA" id="ARBA00008950"/>
    </source>
</evidence>
<dbReference type="PATRIC" id="fig|1604004.4.peg.2229"/>
<dbReference type="Gene3D" id="3.60.21.10">
    <property type="match status" value="1"/>
</dbReference>
<protein>
    <recommendedName>
        <fullName evidence="4">Phosphoesterase</fullName>
        <ecNumber evidence="4">3.1.4.-</ecNumber>
    </recommendedName>
</protein>
<dbReference type="GeneID" id="26011495"/>
<dbReference type="InterPro" id="IPR000979">
    <property type="entry name" value="Phosphodiesterase_MJ0936/Vps29"/>
</dbReference>
<evidence type="ECO:0000256" key="4">
    <source>
        <dbReference type="RuleBase" id="RU362039"/>
    </source>
</evidence>
<proteinExistence type="inferred from homology"/>
<dbReference type="Proteomes" id="UP000069906">
    <property type="component" value="Chromosome"/>
</dbReference>
<dbReference type="PANTHER" id="PTHR11124">
    <property type="entry name" value="VACUOLAR SORTING PROTEIN VPS29"/>
    <property type="match status" value="1"/>
</dbReference>
<evidence type="ECO:0000256" key="2">
    <source>
        <dbReference type="ARBA" id="ARBA00022723"/>
    </source>
</evidence>
<dbReference type="HOGENOM" id="CLU_063749_3_2_2"/>
<evidence type="ECO:0000259" key="5">
    <source>
        <dbReference type="Pfam" id="PF12850"/>
    </source>
</evidence>
<keyword evidence="2 4" id="KW-0479">Metal-binding</keyword>
<dbReference type="GO" id="GO:0016787">
    <property type="term" value="F:hydrolase activity"/>
    <property type="evidence" value="ECO:0007669"/>
    <property type="project" value="UniProtKB-UniRule"/>
</dbReference>
<dbReference type="EMBL" id="CP011564">
    <property type="protein sequence ID" value="ALG83033.1"/>
    <property type="molecule type" value="Genomic_DNA"/>
</dbReference>
<reference evidence="6 9" key="1">
    <citation type="journal article" date="2015" name="ISME J.">
        <title>Elemental sulfur and acetate can support life of a novel strictly anaerobic haloarchaeon.</title>
        <authorList>
            <person name="Sorokin D.Y."/>
            <person name="Kublanov I.V."/>
            <person name="Gavrilov S.N."/>
            <person name="Rojo D."/>
            <person name="Roman P."/>
            <person name="Golyshin P.N."/>
            <person name="Slepak V.Z."/>
            <person name="Smedile F."/>
            <person name="Ferrer M."/>
            <person name="Messina E."/>
            <person name="La Cono V."/>
            <person name="Yakimov M.M."/>
        </authorList>
    </citation>
    <scope>NUCLEOTIDE SEQUENCE [LARGE SCALE GENOMIC DNA]</scope>
    <source>
        <strain evidence="6 9">HSR2</strain>
    </source>
</reference>
<dbReference type="InterPro" id="IPR020935">
    <property type="entry name" value="PdiEstase_YfcE_CS"/>
</dbReference>
<dbReference type="InterPro" id="IPR029052">
    <property type="entry name" value="Metallo-depent_PP-like"/>
</dbReference>
<accession>A0A0F7PBP0</accession>
<dbReference type="OrthoDB" id="19174at2157"/>
<feature type="domain" description="Calcineurin-like phosphoesterase" evidence="5">
    <location>
        <begin position="2"/>
        <end position="147"/>
    </location>
</feature>
<dbReference type="Proteomes" id="UP000060390">
    <property type="component" value="Chromosome"/>
</dbReference>
<keyword evidence="3" id="KW-0378">Hydrolase</keyword>
<organism evidence="6 9">
    <name type="scientific">Halanaeroarchaeum sulfurireducens</name>
    <dbReference type="NCBI Taxonomy" id="1604004"/>
    <lineage>
        <taxon>Archaea</taxon>
        <taxon>Methanobacteriati</taxon>
        <taxon>Methanobacteriota</taxon>
        <taxon>Stenosarchaea group</taxon>
        <taxon>Halobacteria</taxon>
        <taxon>Halobacteriales</taxon>
        <taxon>Halobacteriaceae</taxon>
        <taxon>Halanaeroarchaeum</taxon>
    </lineage>
</organism>
<evidence type="ECO:0000313" key="7">
    <source>
        <dbReference type="EMBL" id="ALG83033.1"/>
    </source>
</evidence>
<evidence type="ECO:0000256" key="3">
    <source>
        <dbReference type="ARBA" id="ARBA00022801"/>
    </source>
</evidence>
<dbReference type="PROSITE" id="PS01269">
    <property type="entry name" value="UPF0025"/>
    <property type="match status" value="1"/>
</dbReference>
<dbReference type="EMBL" id="CP008874">
    <property type="protein sequence ID" value="AKH98591.1"/>
    <property type="molecule type" value="Genomic_DNA"/>
</dbReference>
<dbReference type="CDD" id="cd00841">
    <property type="entry name" value="MPP_YfcE"/>
    <property type="match status" value="1"/>
</dbReference>
<dbReference type="InterPro" id="IPR024654">
    <property type="entry name" value="Calcineurin-like_PHP_lpxH"/>
</dbReference>
<dbReference type="EC" id="3.1.4.-" evidence="4"/>
<dbReference type="GO" id="GO:0046872">
    <property type="term" value="F:metal ion binding"/>
    <property type="evidence" value="ECO:0007669"/>
    <property type="project" value="UniProtKB-KW"/>
</dbReference>
<dbReference type="RefSeq" id="WP_050049241.1">
    <property type="nucleotide sequence ID" value="NZ_CP008874.1"/>
</dbReference>
<dbReference type="STRING" id="1604004.HLASA_2164"/>
<comment type="cofactor">
    <cofactor evidence="4">
        <name>a divalent metal cation</name>
        <dbReference type="ChEBI" id="CHEBI:60240"/>
    </cofactor>
</comment>
<sequence>MITVLSDTHASGEYDLDGALARAVRQADTVVHAGDFTTEAALDAIQEEADRLLAVHGNADDATVTERLPPARVFEENGVRFAVTHTQRGGEMGLVYFARERDADVVISGHTHRPRVTREEGVLLINPGSHEEPRGGHRTYAELSVENGAVEGAIRTVDGTAVQSIAPEGQSASGTGQ</sequence>
<reference evidence="7 8" key="3">
    <citation type="journal article" date="2016" name="Stand. Genomic Sci.">
        <title>Complete genome sequence of 'Halanaeroarchaeum sulfurireducens' M27-SA2, a sulfur-reducing and acetate-oxidizing haloarchaeon from the deep-sea hypersaline anoxic lake Medee.</title>
        <authorList>
            <person name="Messina E."/>
            <person name="Sorokin D.Y."/>
            <person name="Kublanov I.V."/>
            <person name="Toshchakov S."/>
            <person name="Lopatina A."/>
            <person name="Arcadi E."/>
            <person name="Smedile F."/>
            <person name="La Spada G."/>
            <person name="La Cono V."/>
            <person name="Yakimov M.M."/>
        </authorList>
    </citation>
    <scope>NUCLEOTIDE SEQUENCE [LARGE SCALE GENOMIC DNA]</scope>
    <source>
        <strain evidence="7 8">M27-SA2</strain>
    </source>
</reference>
<keyword evidence="9" id="KW-1185">Reference proteome</keyword>
<dbReference type="AlphaFoldDB" id="A0A0F7PBP0"/>
<dbReference type="InterPro" id="IPR041802">
    <property type="entry name" value="MPP_YfcE"/>
</dbReference>
<name>A0A0F7PBP0_9EURY</name>
<dbReference type="NCBIfam" id="TIGR00040">
    <property type="entry name" value="yfcE"/>
    <property type="match status" value="1"/>
</dbReference>
<dbReference type="Pfam" id="PF12850">
    <property type="entry name" value="Metallophos_2"/>
    <property type="match status" value="1"/>
</dbReference>
<reference evidence="8" key="2">
    <citation type="submission" date="2015-05" db="EMBL/GenBank/DDBJ databases">
        <title>Complete genome sequence of Halanaeroarchaeum sulfurireducens type strain M27-SA2, a sulfate-reducer haloarchaeon from marine anoxic lake Medee.</title>
        <authorList>
            <person name="Messina E."/>
            <person name="Kublanov I.V."/>
            <person name="Toshchakov S."/>
            <person name="Arcadi E."/>
            <person name="La Spada G."/>
            <person name="La Cono V."/>
            <person name="Yakimov M.M."/>
        </authorList>
    </citation>
    <scope>NUCLEOTIDE SEQUENCE [LARGE SCALE GENOMIC DNA]</scope>
    <source>
        <strain evidence="8">M27-SA2</strain>
    </source>
</reference>
<evidence type="ECO:0000313" key="8">
    <source>
        <dbReference type="Proteomes" id="UP000060390"/>
    </source>
</evidence>
<evidence type="ECO:0000313" key="9">
    <source>
        <dbReference type="Proteomes" id="UP000069906"/>
    </source>
</evidence>
<gene>
    <name evidence="7" type="ORF">HLASA_2164</name>
    <name evidence="6" type="ORF">HLASF_2130</name>
</gene>
<comment type="similarity">
    <text evidence="1 4">Belongs to the metallophosphoesterase superfamily. YfcE family.</text>
</comment>
<dbReference type="SUPFAM" id="SSF56300">
    <property type="entry name" value="Metallo-dependent phosphatases"/>
    <property type="match status" value="1"/>
</dbReference>
<evidence type="ECO:0000313" key="6">
    <source>
        <dbReference type="EMBL" id="AKH98591.1"/>
    </source>
</evidence>
<dbReference type="KEGG" id="hsu:HLASF_2130"/>
<dbReference type="KEGG" id="hsf:HLASA_2164"/>